<dbReference type="RefSeq" id="WP_132709224.1">
    <property type="nucleotide sequence ID" value="NZ_JACIGF010000010.1"/>
</dbReference>
<comment type="function">
    <text evidence="12">Fluoride-specific ion channel. Important for reducing fluoride concentration in the cell, thus reducing its toxicity.</text>
</comment>
<comment type="subcellular location">
    <subcellularLocation>
        <location evidence="1 12">Cell membrane</location>
        <topology evidence="1 12">Multi-pass membrane protein</topology>
    </subcellularLocation>
</comment>
<dbReference type="InParanoid" id="A0A4V2SNP2"/>
<keyword evidence="3" id="KW-0997">Cell inner membrane</keyword>
<name>A0A4V2SNP2_RHOSA</name>
<dbReference type="Proteomes" id="UP000295399">
    <property type="component" value="Unassembled WGS sequence"/>
</dbReference>
<feature type="binding site" evidence="12">
    <location>
        <position position="82"/>
    </location>
    <ligand>
        <name>Na(+)</name>
        <dbReference type="ChEBI" id="CHEBI:29101"/>
        <note>structural</note>
    </ligand>
</feature>
<evidence type="ECO:0000256" key="5">
    <source>
        <dbReference type="ARBA" id="ARBA00022989"/>
    </source>
</evidence>
<evidence type="ECO:0000256" key="12">
    <source>
        <dbReference type="HAMAP-Rule" id="MF_00454"/>
    </source>
</evidence>
<evidence type="ECO:0000256" key="7">
    <source>
        <dbReference type="ARBA" id="ARBA00023065"/>
    </source>
</evidence>
<dbReference type="FunCoup" id="A0A4V2SNP2">
    <property type="interactions" value="264"/>
</dbReference>
<dbReference type="HAMAP" id="MF_00454">
    <property type="entry name" value="FluC"/>
    <property type="match status" value="1"/>
</dbReference>
<comment type="similarity">
    <text evidence="10 12">Belongs to the fluoride channel Fluc/FEX (TC 1.A.43) family.</text>
</comment>
<keyword evidence="12" id="KW-0479">Metal-binding</keyword>
<keyword evidence="2 12" id="KW-1003">Cell membrane</keyword>
<keyword evidence="14" id="KW-1185">Reference proteome</keyword>
<keyword evidence="9 12" id="KW-0407">Ion channel</keyword>
<keyword evidence="12" id="KW-0813">Transport</keyword>
<dbReference type="GO" id="GO:0062054">
    <property type="term" value="F:fluoride channel activity"/>
    <property type="evidence" value="ECO:0007669"/>
    <property type="project" value="UniProtKB-UniRule"/>
</dbReference>
<evidence type="ECO:0000256" key="11">
    <source>
        <dbReference type="ARBA" id="ARBA00035585"/>
    </source>
</evidence>
<keyword evidence="4 12" id="KW-0812">Transmembrane</keyword>
<accession>A0A4V2SNP2</accession>
<comment type="caution">
    <text evidence="13">The sequence shown here is derived from an EMBL/GenBank/DDBJ whole genome shotgun (WGS) entry which is preliminary data.</text>
</comment>
<evidence type="ECO:0000313" key="14">
    <source>
        <dbReference type="Proteomes" id="UP000295399"/>
    </source>
</evidence>
<dbReference type="NCBIfam" id="NF010791">
    <property type="entry name" value="PRK14195.1"/>
    <property type="match status" value="1"/>
</dbReference>
<protein>
    <recommendedName>
        <fullName evidence="12">Fluoride-specific ion channel FluC</fullName>
    </recommendedName>
</protein>
<evidence type="ECO:0000256" key="8">
    <source>
        <dbReference type="ARBA" id="ARBA00023136"/>
    </source>
</evidence>
<comment type="activity regulation">
    <text evidence="12">Na(+) is not transported, but it plays an essential structural role and its presence is essential for fluoride channel function.</text>
</comment>
<sequence length="135" mass="13486">MAGVPPVLAIALGGALGAVSRHYVSATVMRWWGQTGGGAFPLGTLAVNVAGSALMGLLVGLLVGRFDAGVALRSFLTVGFLGGFTTFSTFSLETMLLIEKNQWALAGAYALLSVGLCVAAAFAGLALARGVGAGL</sequence>
<comment type="catalytic activity">
    <reaction evidence="11">
        <text>fluoride(in) = fluoride(out)</text>
        <dbReference type="Rhea" id="RHEA:76159"/>
        <dbReference type="ChEBI" id="CHEBI:17051"/>
    </reaction>
    <physiologicalReaction direction="left-to-right" evidence="11">
        <dbReference type="Rhea" id="RHEA:76160"/>
    </physiologicalReaction>
</comment>
<feature type="transmembrane region" description="Helical" evidence="12">
    <location>
        <begin position="75"/>
        <end position="98"/>
    </location>
</feature>
<evidence type="ECO:0000256" key="1">
    <source>
        <dbReference type="ARBA" id="ARBA00004651"/>
    </source>
</evidence>
<keyword evidence="7 12" id="KW-0406">Ion transport</keyword>
<dbReference type="GO" id="GO:0140114">
    <property type="term" value="P:cellular detoxification of fluoride"/>
    <property type="evidence" value="ECO:0007669"/>
    <property type="project" value="UniProtKB-UniRule"/>
</dbReference>
<evidence type="ECO:0000313" key="13">
    <source>
        <dbReference type="EMBL" id="TCP32006.1"/>
    </source>
</evidence>
<dbReference type="EMBL" id="SLXO01000010">
    <property type="protein sequence ID" value="TCP32006.1"/>
    <property type="molecule type" value="Genomic_DNA"/>
</dbReference>
<dbReference type="PANTHER" id="PTHR28259">
    <property type="entry name" value="FLUORIDE EXPORT PROTEIN 1-RELATED"/>
    <property type="match status" value="1"/>
</dbReference>
<dbReference type="GO" id="GO:0005886">
    <property type="term" value="C:plasma membrane"/>
    <property type="evidence" value="ECO:0007669"/>
    <property type="project" value="UniProtKB-SubCell"/>
</dbReference>
<dbReference type="GO" id="GO:0046872">
    <property type="term" value="F:metal ion binding"/>
    <property type="evidence" value="ECO:0007669"/>
    <property type="project" value="UniProtKB-KW"/>
</dbReference>
<evidence type="ECO:0000256" key="10">
    <source>
        <dbReference type="ARBA" id="ARBA00035120"/>
    </source>
</evidence>
<proteinExistence type="inferred from homology"/>
<reference evidence="13 14" key="1">
    <citation type="submission" date="2019-03" db="EMBL/GenBank/DDBJ databases">
        <title>Genomic Encyclopedia of Type Strains, Phase IV (KMG-IV): sequencing the most valuable type-strain genomes for metagenomic binning, comparative biology and taxonomic classification.</title>
        <authorList>
            <person name="Goeker M."/>
        </authorList>
    </citation>
    <scope>NUCLEOTIDE SEQUENCE [LARGE SCALE GENOMIC DNA]</scope>
    <source>
        <strain evidence="13 14">DSM 2132</strain>
    </source>
</reference>
<evidence type="ECO:0000256" key="2">
    <source>
        <dbReference type="ARBA" id="ARBA00022475"/>
    </source>
</evidence>
<evidence type="ECO:0000256" key="9">
    <source>
        <dbReference type="ARBA" id="ARBA00023303"/>
    </source>
</evidence>
<keyword evidence="5 12" id="KW-1133">Transmembrane helix</keyword>
<dbReference type="InterPro" id="IPR003691">
    <property type="entry name" value="FluC"/>
</dbReference>
<evidence type="ECO:0000256" key="4">
    <source>
        <dbReference type="ARBA" id="ARBA00022692"/>
    </source>
</evidence>
<dbReference type="NCBIfam" id="TIGR00494">
    <property type="entry name" value="crcB"/>
    <property type="match status" value="1"/>
</dbReference>
<evidence type="ECO:0000256" key="3">
    <source>
        <dbReference type="ARBA" id="ARBA00022519"/>
    </source>
</evidence>
<dbReference type="Pfam" id="PF02537">
    <property type="entry name" value="CRCB"/>
    <property type="match status" value="1"/>
</dbReference>
<organism evidence="13 14">
    <name type="scientific">Rhodothalassium salexigens DSM 2132</name>
    <dbReference type="NCBI Taxonomy" id="1188247"/>
    <lineage>
        <taxon>Bacteria</taxon>
        <taxon>Pseudomonadati</taxon>
        <taxon>Pseudomonadota</taxon>
        <taxon>Alphaproteobacteria</taxon>
        <taxon>Rhodothalassiales</taxon>
        <taxon>Rhodothalassiaceae</taxon>
        <taxon>Rhodothalassium</taxon>
    </lineage>
</organism>
<keyword evidence="8 12" id="KW-0472">Membrane</keyword>
<dbReference type="PANTHER" id="PTHR28259:SF1">
    <property type="entry name" value="FLUORIDE EXPORT PROTEIN 1-RELATED"/>
    <property type="match status" value="1"/>
</dbReference>
<dbReference type="AlphaFoldDB" id="A0A4V2SNP2"/>
<evidence type="ECO:0000256" key="6">
    <source>
        <dbReference type="ARBA" id="ARBA00023053"/>
    </source>
</evidence>
<feature type="transmembrane region" description="Helical" evidence="12">
    <location>
        <begin position="42"/>
        <end position="63"/>
    </location>
</feature>
<feature type="transmembrane region" description="Helical" evidence="12">
    <location>
        <begin position="104"/>
        <end position="128"/>
    </location>
</feature>
<feature type="binding site" evidence="12">
    <location>
        <position position="85"/>
    </location>
    <ligand>
        <name>Na(+)</name>
        <dbReference type="ChEBI" id="CHEBI:29101"/>
        <note>structural</note>
    </ligand>
</feature>
<gene>
    <name evidence="12" type="primary">fluC</name>
    <name evidence="12" type="synonym">crcB</name>
    <name evidence="13" type="ORF">EV659_11086</name>
</gene>
<keyword evidence="6 12" id="KW-0915">Sodium</keyword>